<proteinExistence type="inferred from homology"/>
<protein>
    <recommendedName>
        <fullName evidence="11">Peptidase M43 pregnancy-associated plasma-A domain-containing protein</fullName>
    </recommendedName>
</protein>
<feature type="chain" id="PRO_5034470408" description="Peptidase M43 pregnancy-associated plasma-A domain-containing protein" evidence="10">
    <location>
        <begin position="21"/>
        <end position="324"/>
    </location>
</feature>
<dbReference type="CDD" id="cd04275">
    <property type="entry name" value="ZnMc_pappalysin_like"/>
    <property type="match status" value="1"/>
</dbReference>
<dbReference type="GO" id="GO:0006508">
    <property type="term" value="P:proteolysis"/>
    <property type="evidence" value="ECO:0007669"/>
    <property type="project" value="UniProtKB-KW"/>
</dbReference>
<sequence length="324" mass="36536">MTSLLKRLSVASSLAFLAMADVLEEPQSNGNCTSTEPETHPEQIEIRQRFAAKEKSTPWELPAVPDNIDVYMHVIAASEAVSDGYIANETLTAQLDVINHHFRGVGFFFTQRNATWSIGRNWTYFRDEWTTKKTLRQGDYNALNLYYFKGETKPIPEPGCPEAQQVSGNLGYCNYPTDEAVNFESDFMFDGCLVSVDTVPGGPRPNLNTGKMAVHEVGHWFGLSHTFQNDDGLFCKGAGDVIDDTPPQRYALSGCNATANTCGDPRGDPIRNFMGYSDDACKEEFTPGQIRRMRSYWDFRKSINQQIEDRRRPDGTPDWIWGER</sequence>
<keyword evidence="8" id="KW-0482">Metalloprotease</keyword>
<comment type="caution">
    <text evidence="12">The sequence shown here is derived from an EMBL/GenBank/DDBJ whole genome shotgun (WGS) entry which is preliminary data.</text>
</comment>
<dbReference type="Pfam" id="PF05572">
    <property type="entry name" value="Peptidase_M43"/>
    <property type="match status" value="1"/>
</dbReference>
<evidence type="ECO:0000256" key="3">
    <source>
        <dbReference type="ARBA" id="ARBA00022670"/>
    </source>
</evidence>
<dbReference type="InterPro" id="IPR024079">
    <property type="entry name" value="MetalloPept_cat_dom_sf"/>
</dbReference>
<reference evidence="12 13" key="1">
    <citation type="journal article" date="2020" name="Genome Biol. Evol.">
        <title>A new high-quality draft genome assembly of the Chinese cordyceps Ophiocordyceps sinensis.</title>
        <authorList>
            <person name="Shu R."/>
            <person name="Zhang J."/>
            <person name="Meng Q."/>
            <person name="Zhang H."/>
            <person name="Zhou G."/>
            <person name="Li M."/>
            <person name="Wu P."/>
            <person name="Zhao Y."/>
            <person name="Chen C."/>
            <person name="Qin Q."/>
        </authorList>
    </citation>
    <scope>NUCLEOTIDE SEQUENCE [LARGE SCALE GENOMIC DNA]</scope>
    <source>
        <strain evidence="12 13">IOZ07</strain>
    </source>
</reference>
<evidence type="ECO:0000259" key="11">
    <source>
        <dbReference type="Pfam" id="PF05572"/>
    </source>
</evidence>
<name>A0A8H4V6A5_9HYPO</name>
<evidence type="ECO:0000256" key="7">
    <source>
        <dbReference type="ARBA" id="ARBA00022833"/>
    </source>
</evidence>
<evidence type="ECO:0000256" key="4">
    <source>
        <dbReference type="ARBA" id="ARBA00022723"/>
    </source>
</evidence>
<gene>
    <name evidence="12" type="ORF">G6O67_005530</name>
</gene>
<evidence type="ECO:0000256" key="10">
    <source>
        <dbReference type="SAM" id="SignalP"/>
    </source>
</evidence>
<dbReference type="SUPFAM" id="SSF55486">
    <property type="entry name" value="Metalloproteases ('zincins'), catalytic domain"/>
    <property type="match status" value="1"/>
</dbReference>
<keyword evidence="13" id="KW-1185">Reference proteome</keyword>
<evidence type="ECO:0000256" key="5">
    <source>
        <dbReference type="ARBA" id="ARBA00022729"/>
    </source>
</evidence>
<keyword evidence="7" id="KW-0862">Zinc</keyword>
<keyword evidence="5 10" id="KW-0732">Signal</keyword>
<evidence type="ECO:0000256" key="1">
    <source>
        <dbReference type="ARBA" id="ARBA00003174"/>
    </source>
</evidence>
<dbReference type="Gene3D" id="3.40.390.10">
    <property type="entry name" value="Collagenase (Catalytic Domain)"/>
    <property type="match status" value="1"/>
</dbReference>
<feature type="signal peptide" evidence="10">
    <location>
        <begin position="1"/>
        <end position="20"/>
    </location>
</feature>
<keyword evidence="3" id="KW-0645">Protease</keyword>
<evidence type="ECO:0000313" key="12">
    <source>
        <dbReference type="EMBL" id="KAF4509255.1"/>
    </source>
</evidence>
<dbReference type="AlphaFoldDB" id="A0A8H4V6A5"/>
<dbReference type="GO" id="GO:0008237">
    <property type="term" value="F:metallopeptidase activity"/>
    <property type="evidence" value="ECO:0007669"/>
    <property type="project" value="UniProtKB-KW"/>
</dbReference>
<evidence type="ECO:0000256" key="2">
    <source>
        <dbReference type="ARBA" id="ARBA00008721"/>
    </source>
</evidence>
<evidence type="ECO:0000256" key="6">
    <source>
        <dbReference type="ARBA" id="ARBA00022801"/>
    </source>
</evidence>
<keyword evidence="4" id="KW-0479">Metal-binding</keyword>
<keyword evidence="6" id="KW-0378">Hydrolase</keyword>
<evidence type="ECO:0000313" key="13">
    <source>
        <dbReference type="Proteomes" id="UP000557566"/>
    </source>
</evidence>
<dbReference type="OrthoDB" id="536211at2759"/>
<accession>A0A8H4V6A5</accession>
<feature type="domain" description="Peptidase M43 pregnancy-associated plasma-A" evidence="11">
    <location>
        <begin position="210"/>
        <end position="295"/>
    </location>
</feature>
<dbReference type="PANTHER" id="PTHR47466:SF1">
    <property type="entry name" value="METALLOPROTEASE MEP1 (AFU_ORTHOLOGUE AFUA_1G07730)-RELATED"/>
    <property type="match status" value="1"/>
</dbReference>
<dbReference type="InterPro" id="IPR008754">
    <property type="entry name" value="Peptidase_M43"/>
</dbReference>
<dbReference type="PANTHER" id="PTHR47466">
    <property type="match status" value="1"/>
</dbReference>
<comment type="function">
    <text evidence="1">Secreted metalloproteinase that allows assimilation of proteinaceous substrates.</text>
</comment>
<comment type="similarity">
    <text evidence="2">Belongs to the peptidase M43B family.</text>
</comment>
<keyword evidence="9" id="KW-1015">Disulfide bond</keyword>
<dbReference type="GO" id="GO:0046872">
    <property type="term" value="F:metal ion binding"/>
    <property type="evidence" value="ECO:0007669"/>
    <property type="project" value="UniProtKB-KW"/>
</dbReference>
<dbReference type="Proteomes" id="UP000557566">
    <property type="component" value="Unassembled WGS sequence"/>
</dbReference>
<organism evidence="12 13">
    <name type="scientific">Ophiocordyceps sinensis</name>
    <dbReference type="NCBI Taxonomy" id="72228"/>
    <lineage>
        <taxon>Eukaryota</taxon>
        <taxon>Fungi</taxon>
        <taxon>Dikarya</taxon>
        <taxon>Ascomycota</taxon>
        <taxon>Pezizomycotina</taxon>
        <taxon>Sordariomycetes</taxon>
        <taxon>Hypocreomycetidae</taxon>
        <taxon>Hypocreales</taxon>
        <taxon>Ophiocordycipitaceae</taxon>
        <taxon>Ophiocordyceps</taxon>
    </lineage>
</organism>
<dbReference type="EMBL" id="JAAVMX010000005">
    <property type="protein sequence ID" value="KAF4509255.1"/>
    <property type="molecule type" value="Genomic_DNA"/>
</dbReference>
<evidence type="ECO:0000256" key="9">
    <source>
        <dbReference type="ARBA" id="ARBA00023157"/>
    </source>
</evidence>
<evidence type="ECO:0000256" key="8">
    <source>
        <dbReference type="ARBA" id="ARBA00023049"/>
    </source>
</evidence>